<accession>A0AAN8LU36</accession>
<gene>
    <name evidence="1" type="ORF">J4Q44_G00179440</name>
</gene>
<organism evidence="1 2">
    <name type="scientific">Coregonus suidteri</name>
    <dbReference type="NCBI Taxonomy" id="861788"/>
    <lineage>
        <taxon>Eukaryota</taxon>
        <taxon>Metazoa</taxon>
        <taxon>Chordata</taxon>
        <taxon>Craniata</taxon>
        <taxon>Vertebrata</taxon>
        <taxon>Euteleostomi</taxon>
        <taxon>Actinopterygii</taxon>
        <taxon>Neopterygii</taxon>
        <taxon>Teleostei</taxon>
        <taxon>Protacanthopterygii</taxon>
        <taxon>Salmoniformes</taxon>
        <taxon>Salmonidae</taxon>
        <taxon>Coregoninae</taxon>
        <taxon>Coregonus</taxon>
    </lineage>
</organism>
<evidence type="ECO:0000313" key="2">
    <source>
        <dbReference type="Proteomes" id="UP001356427"/>
    </source>
</evidence>
<dbReference type="AlphaFoldDB" id="A0AAN8LU36"/>
<protein>
    <submittedName>
        <fullName evidence="1">Uncharacterized protein</fullName>
    </submittedName>
</protein>
<name>A0AAN8LU36_9TELE</name>
<keyword evidence="2" id="KW-1185">Reference proteome</keyword>
<sequence>MLSASITISEPRIHTGKVNCVSGPETEPTEQASVIFSFRPSPCRSPTHGYSGPAHKMTLLFEAP</sequence>
<proteinExistence type="predicted"/>
<evidence type="ECO:0000313" key="1">
    <source>
        <dbReference type="EMBL" id="KAK6312280.1"/>
    </source>
</evidence>
<comment type="caution">
    <text evidence="1">The sequence shown here is derived from an EMBL/GenBank/DDBJ whole genome shotgun (WGS) entry which is preliminary data.</text>
</comment>
<dbReference type="Proteomes" id="UP001356427">
    <property type="component" value="Unassembled WGS sequence"/>
</dbReference>
<feature type="non-terminal residue" evidence="1">
    <location>
        <position position="64"/>
    </location>
</feature>
<reference evidence="1 2" key="1">
    <citation type="submission" date="2021-04" db="EMBL/GenBank/DDBJ databases">
        <authorList>
            <person name="De Guttry C."/>
            <person name="Zahm M."/>
            <person name="Klopp C."/>
            <person name="Cabau C."/>
            <person name="Louis A."/>
            <person name="Berthelot C."/>
            <person name="Parey E."/>
            <person name="Roest Crollius H."/>
            <person name="Montfort J."/>
            <person name="Robinson-Rechavi M."/>
            <person name="Bucao C."/>
            <person name="Bouchez O."/>
            <person name="Gislard M."/>
            <person name="Lluch J."/>
            <person name="Milhes M."/>
            <person name="Lampietro C."/>
            <person name="Lopez Roques C."/>
            <person name="Donnadieu C."/>
            <person name="Braasch I."/>
            <person name="Desvignes T."/>
            <person name="Postlethwait J."/>
            <person name="Bobe J."/>
            <person name="Wedekind C."/>
            <person name="Guiguen Y."/>
        </authorList>
    </citation>
    <scope>NUCLEOTIDE SEQUENCE [LARGE SCALE GENOMIC DNA]</scope>
    <source>
        <strain evidence="1">Cs_M1</strain>
        <tissue evidence="1">Blood</tissue>
    </source>
</reference>
<dbReference type="EMBL" id="JAGTTL010000015">
    <property type="protein sequence ID" value="KAK6312280.1"/>
    <property type="molecule type" value="Genomic_DNA"/>
</dbReference>